<reference evidence="1 2" key="1">
    <citation type="journal article" date="1998" name="DNA Res.">
        <title>Complete sequence and gene organization of the genome of a hyper-thermophilic archaebacterium, Pyrococcus horikoshii OT3.</title>
        <authorList>
            <person name="Kawarabayasi Y."/>
            <person name="Sawada M."/>
            <person name="Horikawa H."/>
            <person name="Haikawa Y."/>
            <person name="Hino Y."/>
            <person name="Yamamoto S."/>
            <person name="Sekine M."/>
            <person name="Baba S."/>
            <person name="Kosugi H."/>
            <person name="Hosoyama A."/>
            <person name="Nagai Y."/>
            <person name="Sakai M."/>
            <person name="Ogura K."/>
            <person name="Otuka R."/>
            <person name="Nakazawa H."/>
            <person name="Takamiya M."/>
            <person name="Ohfuku Y."/>
            <person name="Funahashi T."/>
            <person name="Tanaka T."/>
            <person name="Kudoh Y."/>
            <person name="Yamazaki J."/>
            <person name="Kushida N."/>
            <person name="Oguchi A."/>
            <person name="Aoki K."/>
            <person name="Nakamura Y."/>
            <person name="Robb T.F."/>
            <person name="Horikoshi K."/>
            <person name="Masuchi Y."/>
            <person name="Shizuya H."/>
            <person name="Kikuchi H."/>
        </authorList>
    </citation>
    <scope>NUCLEOTIDE SEQUENCE [LARGE SCALE GENOMIC DNA]</scope>
    <source>
        <strain evidence="2">ATCC 700860 / DSM 12428 / JCM 9974 / NBRC 100139 / OT-3</strain>
    </source>
</reference>
<keyword evidence="2" id="KW-1185">Reference proteome</keyword>
<dbReference type="PIR" id="D71138">
    <property type="entry name" value="D71138"/>
</dbReference>
<evidence type="ECO:0000313" key="1">
    <source>
        <dbReference type="EMBL" id="BAA29393.1"/>
    </source>
</evidence>
<name>O58057_PYRHO</name>
<proteinExistence type="predicted"/>
<sequence>MFLNYYLLCTTSRFSLCFFPGFRNVLGPLDEVRSLSRGAHYSLCVAWITDLFTGLIEFIKGCSVHIPGSRNLCFLHKGFPKPLPVHSYPGSSCIWNYKITILLEFEEGI</sequence>
<protein>
    <submittedName>
        <fullName evidence="1">Uncharacterized protein</fullName>
    </submittedName>
</protein>
<evidence type="ECO:0000313" key="2">
    <source>
        <dbReference type="Proteomes" id="UP000000752"/>
    </source>
</evidence>
<dbReference type="EMBL" id="BA000001">
    <property type="protein sequence ID" value="BAA29393.1"/>
    <property type="molecule type" value="Genomic_DNA"/>
</dbReference>
<dbReference type="Proteomes" id="UP000000752">
    <property type="component" value="Chromosome"/>
</dbReference>
<accession>O58057</accession>
<dbReference type="EnsemblBacteria" id="BAA29393">
    <property type="protein sequence ID" value="BAA29393"/>
    <property type="gene ID" value="BAA29393"/>
</dbReference>
<dbReference type="KEGG" id="pho:PH0319"/>
<gene>
    <name evidence="1" type="ordered locus">PH0319</name>
</gene>
<dbReference type="AlphaFoldDB" id="O58057"/>
<organism evidence="1 2">
    <name type="scientific">Pyrococcus horikoshii (strain ATCC 700860 / DSM 12428 / JCM 9974 / NBRC 100139 / OT-3)</name>
    <dbReference type="NCBI Taxonomy" id="70601"/>
    <lineage>
        <taxon>Archaea</taxon>
        <taxon>Methanobacteriati</taxon>
        <taxon>Methanobacteriota</taxon>
        <taxon>Thermococci</taxon>
        <taxon>Thermococcales</taxon>
        <taxon>Thermococcaceae</taxon>
        <taxon>Pyrococcus</taxon>
    </lineage>
</organism>